<protein>
    <submittedName>
        <fullName evidence="3">BMP family ABC transporter substrate-binding protein</fullName>
    </submittedName>
</protein>
<dbReference type="RefSeq" id="WP_177719553.1">
    <property type="nucleotide sequence ID" value="NZ_JACRSQ010000004.1"/>
</dbReference>
<keyword evidence="4" id="KW-1185">Reference proteome</keyword>
<sequence length="642" mass="73638">MAIEDYKKALKMGRKEYQSNLSQGIYPYLQVLEEITSNVDVESEITIGDVQVPMDKIVGTNGRSRGTAFARNYMPLLDEDTEFARKWASLCDIHIEEGIRDPIKCYEFMNRFYVVEGNKRVSVLKYFDAVSIAAHVTRIVPRRTDTLESKIYFEFLDFYRITGINYVWFTKEGNFQKLLDILQKTKKSDWDQEFSRDFRSAYYRFRKAYAARGGRKLSISTGDAMLEYLKVFGYEGLLEKSHAQLMDDVAKMWDEICLQTEEKPVGLVTHPIEEPNKKGLFNFLSGSSKKTKLKVGFVHDKDRESSSWTYGHELGRMHVDEVFADQVETYCVDNIFSNPKGPDQVLEEMADSGFDVIFTTTPQLVESSLKAAIKHPEIKFLNCSVNMSYRYLRTYYGRMYEPKFLTGAIAGCLTRTDRIGYVADYPISGMIANINAFALGARLVNPRAKIYLEWSTLKDGGSITERMQKMEVDFISNQDLITPGNASRKFGLYRVDQDTLTNIAMPMWHWGKFYEKLIRSILSGSWNDEDYVDGSKAINYWWGMSAGVVDLVCSQNLPEGTKHLLSFLKRTVISGEMDPFTGYIRDQEGKIQVKEDECLSTEKIVTMNWLTDTVIGKIPAIEELREDVKSLVQLEGLTVMED</sequence>
<proteinExistence type="predicted"/>
<dbReference type="InterPro" id="IPR003760">
    <property type="entry name" value="PnrA-like"/>
</dbReference>
<evidence type="ECO:0000259" key="2">
    <source>
        <dbReference type="Pfam" id="PF02608"/>
    </source>
</evidence>
<accession>A0A926DPK8</accession>
<dbReference type="PANTHER" id="PTHR43208">
    <property type="entry name" value="ABC TRANSPORTER SUBSTRATE-BINDING PROTEIN"/>
    <property type="match status" value="1"/>
</dbReference>
<dbReference type="Pfam" id="PF02608">
    <property type="entry name" value="Bmp"/>
    <property type="match status" value="1"/>
</dbReference>
<organism evidence="3 4">
    <name type="scientific">Bianquea renquensis</name>
    <dbReference type="NCBI Taxonomy" id="2763661"/>
    <lineage>
        <taxon>Bacteria</taxon>
        <taxon>Bacillati</taxon>
        <taxon>Bacillota</taxon>
        <taxon>Clostridia</taxon>
        <taxon>Eubacteriales</taxon>
        <taxon>Bianqueaceae</taxon>
        <taxon>Bianquea</taxon>
    </lineage>
</organism>
<evidence type="ECO:0000256" key="1">
    <source>
        <dbReference type="ARBA" id="ARBA00022729"/>
    </source>
</evidence>
<dbReference type="EMBL" id="JACRSQ010000004">
    <property type="protein sequence ID" value="MBC8542843.1"/>
    <property type="molecule type" value="Genomic_DNA"/>
</dbReference>
<gene>
    <name evidence="3" type="ORF">H8730_04695</name>
</gene>
<dbReference type="AlphaFoldDB" id="A0A926DPK8"/>
<feature type="domain" description="ABC transporter substrate-binding protein PnrA-like" evidence="2">
    <location>
        <begin position="293"/>
        <end position="475"/>
    </location>
</feature>
<dbReference type="Proteomes" id="UP000657006">
    <property type="component" value="Unassembled WGS sequence"/>
</dbReference>
<name>A0A926DPK8_9FIRM</name>
<keyword evidence="1" id="KW-0732">Signal</keyword>
<evidence type="ECO:0000313" key="4">
    <source>
        <dbReference type="Proteomes" id="UP000657006"/>
    </source>
</evidence>
<dbReference type="Gene3D" id="3.40.50.2300">
    <property type="match status" value="2"/>
</dbReference>
<dbReference type="InterPro" id="IPR052910">
    <property type="entry name" value="ABC-Purine-Binding"/>
</dbReference>
<dbReference type="GO" id="GO:0005886">
    <property type="term" value="C:plasma membrane"/>
    <property type="evidence" value="ECO:0007669"/>
    <property type="project" value="InterPro"/>
</dbReference>
<evidence type="ECO:0000313" key="3">
    <source>
        <dbReference type="EMBL" id="MBC8542843.1"/>
    </source>
</evidence>
<reference evidence="3" key="1">
    <citation type="submission" date="2020-08" db="EMBL/GenBank/DDBJ databases">
        <title>Genome public.</title>
        <authorList>
            <person name="Liu C."/>
            <person name="Sun Q."/>
        </authorList>
    </citation>
    <scope>NUCLEOTIDE SEQUENCE</scope>
    <source>
        <strain evidence="3">NSJ-32</strain>
    </source>
</reference>
<dbReference type="PANTHER" id="PTHR43208:SF1">
    <property type="entry name" value="ABC TRANSPORTER SUBSTRATE-BINDING PROTEIN"/>
    <property type="match status" value="1"/>
</dbReference>
<comment type="caution">
    <text evidence="3">The sequence shown here is derived from an EMBL/GenBank/DDBJ whole genome shotgun (WGS) entry which is preliminary data.</text>
</comment>